<dbReference type="InterPro" id="IPR011989">
    <property type="entry name" value="ARM-like"/>
</dbReference>
<evidence type="ECO:0000259" key="3">
    <source>
        <dbReference type="Pfam" id="PF23210"/>
    </source>
</evidence>
<feature type="domain" description="Maestro-like HEAT-repeats" evidence="2">
    <location>
        <begin position="744"/>
        <end position="960"/>
    </location>
</feature>
<name>A0AAX7TX31_ASTCA</name>
<dbReference type="InterPro" id="IPR045206">
    <property type="entry name" value="Maestro_heat-like_prot"/>
</dbReference>
<proteinExistence type="predicted"/>
<keyword evidence="7" id="KW-1185">Reference proteome</keyword>
<dbReference type="PANTHER" id="PTHR23120">
    <property type="entry name" value="MAESTRO-RELATED HEAT DOMAIN-CONTAINING"/>
    <property type="match status" value="1"/>
</dbReference>
<dbReference type="Pfam" id="PF21047">
    <property type="entry name" value="HEAT_Maestro"/>
    <property type="match status" value="1"/>
</dbReference>
<accession>A0AAX7TX31</accession>
<dbReference type="InterPro" id="IPR055406">
    <property type="entry name" value="HEAT_Maestro"/>
</dbReference>
<dbReference type="SUPFAM" id="SSF48371">
    <property type="entry name" value="ARM repeat"/>
    <property type="match status" value="1"/>
</dbReference>
<evidence type="ECO:0000259" key="5">
    <source>
        <dbReference type="Pfam" id="PF23227"/>
    </source>
</evidence>
<feature type="domain" description="MROH2B-like N-terminal HEAT-repeats" evidence="4">
    <location>
        <begin position="33"/>
        <end position="251"/>
    </location>
</feature>
<reference evidence="7" key="2">
    <citation type="submission" date="2023-03" db="EMBL/GenBank/DDBJ databases">
        <authorList>
            <consortium name="Wellcome Sanger Institute Data Sharing"/>
        </authorList>
    </citation>
    <scope>NUCLEOTIDE SEQUENCE [LARGE SCALE GENOMIC DNA]</scope>
</reference>
<gene>
    <name evidence="6" type="primary">MROH1</name>
</gene>
<dbReference type="InterPro" id="IPR048465">
    <property type="entry name" value="Maestro-like_HEAT"/>
</dbReference>
<dbReference type="GO" id="GO:0005737">
    <property type="term" value="C:cytoplasm"/>
    <property type="evidence" value="ECO:0007669"/>
    <property type="project" value="TreeGrafter"/>
</dbReference>
<reference evidence="6 7" key="1">
    <citation type="submission" date="2018-05" db="EMBL/GenBank/DDBJ databases">
        <authorList>
            <person name="Datahose"/>
        </authorList>
    </citation>
    <scope>NUCLEOTIDE SEQUENCE</scope>
</reference>
<feature type="domain" description="Maestro/Maestro-like HEAT-repeats" evidence="5">
    <location>
        <begin position="1153"/>
        <end position="1288"/>
    </location>
</feature>
<dbReference type="PANTHER" id="PTHR23120:SF0">
    <property type="entry name" value="MAESTRO HEAT-LIKE REPEAT FAMILY MEMBER 1"/>
    <property type="match status" value="1"/>
</dbReference>
<dbReference type="GeneTree" id="ENSGT00940000156930"/>
<feature type="domain" description="MROH2B-like HEAT-repeats" evidence="3">
    <location>
        <begin position="526"/>
        <end position="685"/>
    </location>
</feature>
<evidence type="ECO:0000313" key="7">
    <source>
        <dbReference type="Proteomes" id="UP000265100"/>
    </source>
</evidence>
<dbReference type="InterPro" id="IPR055408">
    <property type="entry name" value="HEAT_MROH2B-like"/>
</dbReference>
<evidence type="ECO:0000259" key="4">
    <source>
        <dbReference type="Pfam" id="PF23221"/>
    </source>
</evidence>
<reference evidence="6" key="3">
    <citation type="submission" date="2025-08" db="UniProtKB">
        <authorList>
            <consortium name="Ensembl"/>
        </authorList>
    </citation>
    <scope>IDENTIFICATION</scope>
</reference>
<dbReference type="Gene3D" id="1.25.10.10">
    <property type="entry name" value="Leucine-rich Repeat Variant"/>
    <property type="match status" value="3"/>
</dbReference>
<feature type="domain" description="MROH2B-like HEAT-repeats" evidence="3">
    <location>
        <begin position="254"/>
        <end position="523"/>
    </location>
</feature>
<dbReference type="Pfam" id="PF23227">
    <property type="entry name" value="HEAT_MROH2B_C"/>
    <property type="match status" value="1"/>
</dbReference>
<organism evidence="6 7">
    <name type="scientific">Astatotilapia calliptera</name>
    <name type="common">Eastern happy</name>
    <name type="synonym">Chromis callipterus</name>
    <dbReference type="NCBI Taxonomy" id="8154"/>
    <lineage>
        <taxon>Eukaryota</taxon>
        <taxon>Metazoa</taxon>
        <taxon>Chordata</taxon>
        <taxon>Craniata</taxon>
        <taxon>Vertebrata</taxon>
        <taxon>Euteleostomi</taxon>
        <taxon>Actinopterygii</taxon>
        <taxon>Neopterygii</taxon>
        <taxon>Teleostei</taxon>
        <taxon>Neoteleostei</taxon>
        <taxon>Acanthomorphata</taxon>
        <taxon>Ovalentaria</taxon>
        <taxon>Cichlomorphae</taxon>
        <taxon>Cichliformes</taxon>
        <taxon>Cichlidae</taxon>
        <taxon>African cichlids</taxon>
        <taxon>Pseudocrenilabrinae</taxon>
        <taxon>Haplochromini</taxon>
        <taxon>Astatotilapia</taxon>
    </lineage>
</organism>
<reference evidence="6" key="4">
    <citation type="submission" date="2025-09" db="UniProtKB">
        <authorList>
            <consortium name="Ensembl"/>
        </authorList>
    </citation>
    <scope>IDENTIFICATION</scope>
</reference>
<keyword evidence="1" id="KW-0677">Repeat</keyword>
<protein>
    <recommendedName>
        <fullName evidence="8">Maestro heat-like repeat family member 1</fullName>
    </recommendedName>
</protein>
<dbReference type="InterPro" id="IPR016024">
    <property type="entry name" value="ARM-type_fold"/>
</dbReference>
<evidence type="ECO:0000259" key="2">
    <source>
        <dbReference type="Pfam" id="PF21047"/>
    </source>
</evidence>
<sequence>MDETDVEQVTLALLDAATDKDSEVQEQVRKSILTLGKQQPDRVLAMCQDYLLKHPKLVVSHRVVILQTIELIVSCRIEEISPSRIKSIISLASDEMTRSKEVIPDWQQAASNILVAVGNKHINDIMEEILSKFQPGVLPHFFVVQTLANLSDSNVYGMVPFLNAILGTMLPMLSMAKQDNIKWVFSSALSHFSDSILEYLANLDKAPDPSVRKDTFSSDIYAAFEILFNNWLQSREPKLRLTVAEAVGSMCHLMASDKLEEQIPRLVPAILSLYKKNNEHYIISKSLCQVLDASVNMGSRVLEAQLEALLFALHQQVSAPVDYSNPPTVKNHNEVLRCFSLIANSFPDRLVMFVLQKLENSNERSRMGSLAVLRHLINSSTSTMESKKLLILASIRQPMADHSNKVKRVVQVISAMAHHGYLELEGGELLVRFIVQHCALPDTQRPTDPEEVTNESLRSMCDNTLHLLTTTVGRLADVLWPKLLFYLTPSQYTNATTPLCKSLIVLGSKKKNNQEPSFKIDFTREALDDDKWVCQLAAESTRYLPTYNNALEEKSFLYRCIGVTLQHCFNKDLVKKQLHEVLLAARHNDAVEREGVAMGVGLCANSHLEGTLAKLDEFGKSDAFKKSPSIFNLLKERNDVEVEKVKSTLILCYGQVAANAPPEKILNRIDQDILRCISKHFNTKVWKHRETSIYSGGSLQALYKDTLAALQELLKSVLAKDPTPDGLQNVFKHIESWLSSGQDHERERAITATAHILAYYLDNLTVKNMVSFHNLGALLGRLSPRCSDPVPAVRAAAVECIHTLLYIQLRYEGFSLDYKDESVDSLLLLKDRLENPDHSVLYKTCSDLTKVMSKRLPQQQLTTLVFMLFEGLVDSQTNCCRASTVILNTLLKNRGGGLQDMVPEIITVLLYYVQVRVAVGQTVLILASQHLQTVINTLIFSGTCMWMALGADPIVANQIMEMVMEKLSIMAPYVDKKESLMRGGTTKVATNQPLAMTCGLKELLLNGQSQEPAVSLFPRLFSCLTVRLGASVGVSAPKDTFVCLVLRAMAKHAGPRLPAIVECLCPLLNNIYELITCLQFLSLYLNLDVLMNNMMERISDPCCTVRMLSVRGLGNIAVGSPEKVRTLTALALSHPNCYDTHSHVTFILVPLLTLNQENDDIRCTSIHLMGNLSTFGSGEQVFKDQIHNVLVSLLLHLVDPNPEVVKACKYAMRVCAPVVGSEQITAMFQNHLHEDKSLHYGEFINDLTKYLIQDFPGMLNFYHISVIQFFKSNWPEVRAGAAMFIGITAL</sequence>
<dbReference type="InterPro" id="IPR056282">
    <property type="entry name" value="MROH2B-like_N_HEAT"/>
</dbReference>
<dbReference type="Proteomes" id="UP000265100">
    <property type="component" value="Chromosome 11"/>
</dbReference>
<dbReference type="Pfam" id="PF23210">
    <property type="entry name" value="HEAT_Maestro_2"/>
    <property type="match status" value="2"/>
</dbReference>
<dbReference type="Pfam" id="PF23221">
    <property type="entry name" value="HEAT_MROH2B_1st"/>
    <property type="match status" value="1"/>
</dbReference>
<evidence type="ECO:0000313" key="6">
    <source>
        <dbReference type="Ensembl" id="ENSACLP00000061127.1"/>
    </source>
</evidence>
<evidence type="ECO:0000256" key="1">
    <source>
        <dbReference type="ARBA" id="ARBA00022737"/>
    </source>
</evidence>
<evidence type="ECO:0008006" key="8">
    <source>
        <dbReference type="Google" id="ProtNLM"/>
    </source>
</evidence>
<dbReference type="Ensembl" id="ENSACLT00000056734.1">
    <property type="protein sequence ID" value="ENSACLP00000061127.1"/>
    <property type="gene ID" value="ENSACLG00000020209.2"/>
</dbReference>